<evidence type="ECO:0000313" key="3">
    <source>
        <dbReference type="Proteomes" id="UP000236319"/>
    </source>
</evidence>
<organism evidence="2 3">
    <name type="scientific">Babesia ovata</name>
    <dbReference type="NCBI Taxonomy" id="189622"/>
    <lineage>
        <taxon>Eukaryota</taxon>
        <taxon>Sar</taxon>
        <taxon>Alveolata</taxon>
        <taxon>Apicomplexa</taxon>
        <taxon>Aconoidasida</taxon>
        <taxon>Piroplasmida</taxon>
        <taxon>Babesiidae</taxon>
        <taxon>Babesia</taxon>
    </lineage>
</organism>
<name>A0A2H6K9J4_9APIC</name>
<dbReference type="VEuPathDB" id="PiroplasmaDB:BOVATA_011540"/>
<dbReference type="Proteomes" id="UP000236319">
    <property type="component" value="Unassembled WGS sequence"/>
</dbReference>
<sequence>MTRQTAGPARSPPSSRKVSRRRARTPRCPPRVALDLDAVLHLGFAGGLNEPGVEVPRHHPVGAHVDGLHDVTAHTAATISDYYLVSCAGALPDSGQLPVARAEAGASRGATDVTRTKAHFRGVGTPALQVTHALRSGYISSNDKGLVSEVGAHEGDHLAHGLDVAVGDVNGEVLGDQVRCLELLNHLVGVRLDPDGDGDEELELAHLAGELHGVDVEPVHDVEVVAFRKLDGDVLVNDRRHVGSHERDAEPAFSQLSRHVGHGAALQHTLAGYQHDILEVKDFHFKVQSNQYSNRHGRCDS</sequence>
<dbReference type="AlphaFoldDB" id="A0A2H6K9J4"/>
<gene>
    <name evidence="2" type="ORF">BOVATA_011540</name>
</gene>
<protein>
    <submittedName>
        <fullName evidence="2">Aerobic cobaltochelatase subunit, putative</fullName>
    </submittedName>
</protein>
<proteinExistence type="predicted"/>
<evidence type="ECO:0000256" key="1">
    <source>
        <dbReference type="SAM" id="MobiDB-lite"/>
    </source>
</evidence>
<comment type="caution">
    <text evidence="2">The sequence shown here is derived from an EMBL/GenBank/DDBJ whole genome shotgun (WGS) entry which is preliminary data.</text>
</comment>
<reference evidence="2 3" key="1">
    <citation type="journal article" date="2017" name="BMC Genomics">
        <title>Whole-genome assembly of Babesia ovata and comparative genomics between closely related pathogens.</title>
        <authorList>
            <person name="Yamagishi J."/>
            <person name="Asada M."/>
            <person name="Hakimi H."/>
            <person name="Tanaka T.Q."/>
            <person name="Sugimoto C."/>
            <person name="Kawazu S."/>
        </authorList>
    </citation>
    <scope>NUCLEOTIDE SEQUENCE [LARGE SCALE GENOMIC DNA]</scope>
    <source>
        <strain evidence="2 3">Miyake</strain>
    </source>
</reference>
<dbReference type="EMBL" id="BDSA01000001">
    <property type="protein sequence ID" value="GBE59661.1"/>
    <property type="molecule type" value="Genomic_DNA"/>
</dbReference>
<feature type="region of interest" description="Disordered" evidence="1">
    <location>
        <begin position="1"/>
        <end position="28"/>
    </location>
</feature>
<dbReference type="GeneID" id="39873431"/>
<accession>A0A2H6K9J4</accession>
<dbReference type="RefSeq" id="XP_028865904.1">
    <property type="nucleotide sequence ID" value="XM_029010071.1"/>
</dbReference>
<keyword evidence="3" id="KW-1185">Reference proteome</keyword>
<evidence type="ECO:0000313" key="2">
    <source>
        <dbReference type="EMBL" id="GBE59661.1"/>
    </source>
</evidence>